<keyword evidence="6" id="KW-1185">Reference proteome</keyword>
<evidence type="ECO:0000256" key="1">
    <source>
        <dbReference type="ARBA" id="ARBA00022737"/>
    </source>
</evidence>
<reference evidence="5 6" key="1">
    <citation type="submission" date="2024-05" db="EMBL/GenBank/DDBJ databases">
        <title>Genetic variation in Jamaican populations of the coffee berry borer (Hypothenemus hampei).</title>
        <authorList>
            <person name="Errbii M."/>
            <person name="Myrie A."/>
        </authorList>
    </citation>
    <scope>NUCLEOTIDE SEQUENCE [LARGE SCALE GENOMIC DNA]</scope>
    <source>
        <strain evidence="5">JA-Hopewell-2020-01-JO</strain>
        <tissue evidence="5">Whole body</tissue>
    </source>
</reference>
<gene>
    <name evidence="5" type="ORF">ABEB36_012948</name>
</gene>
<keyword evidence="1" id="KW-0677">Repeat</keyword>
<keyword evidence="3" id="KW-0175">Coiled coil</keyword>
<dbReference type="Proteomes" id="UP001566132">
    <property type="component" value="Unassembled WGS sequence"/>
</dbReference>
<protein>
    <submittedName>
        <fullName evidence="5">Uncharacterized protein</fullName>
    </submittedName>
</protein>
<organism evidence="5 6">
    <name type="scientific">Hypothenemus hampei</name>
    <name type="common">Coffee berry borer</name>
    <dbReference type="NCBI Taxonomy" id="57062"/>
    <lineage>
        <taxon>Eukaryota</taxon>
        <taxon>Metazoa</taxon>
        <taxon>Ecdysozoa</taxon>
        <taxon>Arthropoda</taxon>
        <taxon>Hexapoda</taxon>
        <taxon>Insecta</taxon>
        <taxon>Pterygota</taxon>
        <taxon>Neoptera</taxon>
        <taxon>Endopterygota</taxon>
        <taxon>Coleoptera</taxon>
        <taxon>Polyphaga</taxon>
        <taxon>Cucujiformia</taxon>
        <taxon>Curculionidae</taxon>
        <taxon>Scolytinae</taxon>
        <taxon>Hypothenemus</taxon>
    </lineage>
</organism>
<feature type="region of interest" description="Disordered" evidence="4">
    <location>
        <begin position="676"/>
        <end position="707"/>
    </location>
</feature>
<evidence type="ECO:0000256" key="4">
    <source>
        <dbReference type="SAM" id="MobiDB-lite"/>
    </source>
</evidence>
<evidence type="ECO:0000313" key="6">
    <source>
        <dbReference type="Proteomes" id="UP001566132"/>
    </source>
</evidence>
<dbReference type="AlphaFoldDB" id="A0ABD1E6C0"/>
<accession>A0ABD1E6C0</accession>
<dbReference type="Gene3D" id="1.25.40.10">
    <property type="entry name" value="Tetratricopeptide repeat domain"/>
    <property type="match status" value="1"/>
</dbReference>
<proteinExistence type="predicted"/>
<evidence type="ECO:0000313" key="5">
    <source>
        <dbReference type="EMBL" id="KAL1490218.1"/>
    </source>
</evidence>
<feature type="compositionally biased region" description="Polar residues" evidence="4">
    <location>
        <begin position="676"/>
        <end position="693"/>
    </location>
</feature>
<dbReference type="PANTHER" id="PTHR45641">
    <property type="entry name" value="TETRATRICOPEPTIDE REPEAT PROTEIN (AFU_ORTHOLOGUE AFUA_6G03870)"/>
    <property type="match status" value="1"/>
</dbReference>
<comment type="caution">
    <text evidence="5">The sequence shown here is derived from an EMBL/GenBank/DDBJ whole genome shotgun (WGS) entry which is preliminary data.</text>
</comment>
<keyword evidence="2" id="KW-0802">TPR repeat</keyword>
<evidence type="ECO:0000256" key="2">
    <source>
        <dbReference type="ARBA" id="ARBA00022803"/>
    </source>
</evidence>
<sequence length="707" mass="82405">MFEYYLKDSSPSQFEEIFYNDICALISFKENYKLPIQKVIEMYDRLAEGEKISNLLYELKLSSQDNSSIIDRLYHLRSITNRFIDLSLYFNITNDKNNKIDVVVDAVKVTGNLLEMFDSHVLYPFLSASEEVIFSDDIFLEYLLNKEISITSNFLTELLKISYMTPYIAKLVLGNKLTPTPQEFSVIIKNLLEKDSEYLKELLDGVSNEKFEIYQQICNQINKDNIRSIYSLFKDPKHISKIFEALNNGAKEKTEILTQEAFKLLKLAFNDLYNNEEYDLILSLWRYSSVYCLKSASLSRDSSNLDILQIQRIVARVKNNMGSYNDALNIFKSLKEQLFEATESDKVNLFLVISSDIAYTNYLIGIYEDSYKEYKALYDSIMEQLQINSRERELSYEIYNEIILKSEKYQSILTLDSKYLDILKIKTDMTYQLVLLADEKFTFLPPQQSQDYKTKFEEILKYYQDALKLYEVIYEIKVTNAVPSQNVVMTMRDIALVNERLAGLKSKLINEKMLNEALKYCYKAHEIYAMVLRIEEREQTEKIHPANSQTMQDISRMLHNIAYMNAKLGALKRLSNLNKSLEHHNTALGLYENIFNIQKMTLGEEHKYVLNVMDNIAQTNNKLAELKLQDKREEALQHYKVAFKMYEDVLEIQIRTLGEEDEKTKRTRANLIKIQTSGGASPSEDQLPETTGTVGDKYETCLSEVSR</sequence>
<dbReference type="InterPro" id="IPR011990">
    <property type="entry name" value="TPR-like_helical_dom_sf"/>
</dbReference>
<name>A0ABD1E6C0_HYPHA</name>
<dbReference type="PANTHER" id="PTHR45641:SF19">
    <property type="entry name" value="NEPHROCYSTIN-3"/>
    <property type="match status" value="1"/>
</dbReference>
<dbReference type="EMBL" id="JBDJPC010000010">
    <property type="protein sequence ID" value="KAL1490218.1"/>
    <property type="molecule type" value="Genomic_DNA"/>
</dbReference>
<feature type="coiled-coil region" evidence="3">
    <location>
        <begin position="609"/>
        <end position="636"/>
    </location>
</feature>
<evidence type="ECO:0000256" key="3">
    <source>
        <dbReference type="SAM" id="Coils"/>
    </source>
</evidence>